<organism evidence="1 2">
    <name type="scientific">Methylorubrum extorquens (strain ATCC 14718 / DSM 1338 / JCM 2805 / NCIMB 9133 / AM1)</name>
    <name type="common">Methylobacterium extorquens</name>
    <dbReference type="NCBI Taxonomy" id="272630"/>
    <lineage>
        <taxon>Bacteria</taxon>
        <taxon>Pseudomonadati</taxon>
        <taxon>Pseudomonadota</taxon>
        <taxon>Alphaproteobacteria</taxon>
        <taxon>Hyphomicrobiales</taxon>
        <taxon>Methylobacteriaceae</taxon>
        <taxon>Methylorubrum</taxon>
    </lineage>
</organism>
<geneLocation type="plasmid" evidence="1 2">
    <name>megaplasmid</name>
</geneLocation>
<dbReference type="EMBL" id="CP001511">
    <property type="protein sequence ID" value="ACS44012.1"/>
    <property type="molecule type" value="Genomic_DNA"/>
</dbReference>
<gene>
    <name evidence="1" type="ordered locus">MexAM1_META2p1271</name>
</gene>
<name>C5B6D0_METEA</name>
<dbReference type="Proteomes" id="UP000009081">
    <property type="component" value="Plasmid megaplasmid"/>
</dbReference>
<reference evidence="1 2" key="1">
    <citation type="journal article" date="2009" name="PLoS ONE">
        <title>Methylobacterium genome sequences: a reference blueprint to investigate microbial metabolism of C1 compounds from natural and industrial sources.</title>
        <authorList>
            <person name="Vuilleumier S."/>
            <person name="Chistoserdova L."/>
            <person name="Lee M.-C."/>
            <person name="Bringel F."/>
            <person name="Lajus A."/>
            <person name="Zhou Y."/>
            <person name="Gourion B."/>
            <person name="Barbe V."/>
            <person name="Chang J."/>
            <person name="Cruveiller S."/>
            <person name="Dossat C."/>
            <person name="Gillett W."/>
            <person name="Gruffaz C."/>
            <person name="Haugen E."/>
            <person name="Hourcade E."/>
            <person name="Levy R."/>
            <person name="Mangenot S."/>
            <person name="Muller E."/>
            <person name="Nadalig T."/>
            <person name="Pagni M."/>
            <person name="Penny C."/>
            <person name="Peyraud R."/>
            <person name="Robinson D.G."/>
            <person name="Roche D."/>
            <person name="Rouy Z."/>
            <person name="Saenampechek C."/>
            <person name="Salvignol G."/>
            <person name="Vallenet D."/>
            <person name="Wu Z."/>
            <person name="Marx C.J."/>
            <person name="Vorholt J.A."/>
            <person name="Olson M.V."/>
            <person name="Kaul R."/>
            <person name="Weissenbach J."/>
            <person name="Medigue C."/>
            <person name="Lidstrom M.E."/>
        </authorList>
    </citation>
    <scope>NUCLEOTIDE SEQUENCE [LARGE SCALE GENOMIC DNA]</scope>
    <source>
        <strain evidence="2">ATCC 14718 / DSM 1338 / JCM 2805 / NCIMB 9133 / AM1</strain>
    </source>
</reference>
<dbReference type="HOGENOM" id="CLU_2302563_0_0_5"/>
<keyword evidence="2" id="KW-1185">Reference proteome</keyword>
<keyword evidence="1" id="KW-0614">Plasmid</keyword>
<dbReference type="RefSeq" id="WP_003595995.1">
    <property type="nucleotide sequence ID" value="NC_012811.1"/>
</dbReference>
<dbReference type="KEGG" id="mea:Mex_2p1271"/>
<evidence type="ECO:0000313" key="2">
    <source>
        <dbReference type="Proteomes" id="UP000009081"/>
    </source>
</evidence>
<accession>C5B6D0</accession>
<protein>
    <submittedName>
        <fullName evidence="1">Uncharacterized protein</fullName>
    </submittedName>
</protein>
<proteinExistence type="predicted"/>
<dbReference type="AlphaFoldDB" id="C5B6D0"/>
<sequence length="100" mass="11014">MKLYRVTVMLDHAGGSRWHDGRIFLAVGEDEVEAARKAMEAHVRDNPHDVAPLGAVAIEAEDAVHALPERFDAVTTADVRRISKGRDWIAFEPSSSAPRP</sequence>
<evidence type="ECO:0000313" key="1">
    <source>
        <dbReference type="EMBL" id="ACS44012.1"/>
    </source>
</evidence>